<dbReference type="EMBL" id="CM037159">
    <property type="protein sequence ID" value="KAH7867281.1"/>
    <property type="molecule type" value="Genomic_DNA"/>
</dbReference>
<keyword evidence="2" id="KW-1185">Reference proteome</keyword>
<name>A0ACB7ZP31_9ERIC</name>
<dbReference type="Proteomes" id="UP000828048">
    <property type="component" value="Chromosome 9"/>
</dbReference>
<sequence>MDTEILKTSHLPNIGKRISPAVVPVLLIAIGYVDPGKWAATVEAGARFGSDLVLLMLVFNFAAILCQYLSARITVITGRDLSQICSEEYDKATCVFLGVLTELSMIALDLTMILGTAQGLNLVFGMDLCTCVLVTAIDAVLFPVFVNHLDNGRVKFLCISMASFILLFYVMGVLFSQPEISMSTNGMLTKLSGESAFVLMSLLGANIMPHNFYLHSSIVQQELGALNVSKGLMSHDHLFAILGVFSGIFLVNYVLMNGAANVFYSSGLVLLTFHDALPIMDQVFRSSTVPFSMLLVLFVSSQITALTRNRVRQAVLHDFFGMGIPGRLHHAIVRVVAVLTALYSVWNSGAEGIYQLLIYTQVAVALVVPSSVIPLFRVASSRSIMGVHKISQFVEFIALAMFFGMLGLKIIFLVEMIFGDSDWVSNLRLNVGSGMSLSYVVLLITACTSLCLMLWLAVTPLKSATSRFDAQLLNWDTNDGVAELFPYTGKNDFDETRNQSMVSMKKQEPEKTPENSLENYSDISVRSTSNASVRSTNVDVPGTLLVSDHISHMPTIEENSCSMNCPSPVFNAGESPSTVQSIFVSTVRGEGSVGFKTESTGVVEMTVKAEGHSRVCNDDEGEKRETEESSKGVAETIPSVTSEGPGSYRSISGKSDDSGSGAGSLSRLAGLGRASRRQLAAVLDEFWGQLFDFHGQLTKEAKAKKLDLLLGLHLKDDDPKPATTLKGDARVNEFTGFSSSPMSSSPNLLGVHGSMETFYGVQTGSSSSLSHRVQLLDAYAQNTSHNALDCGERRYSSLRLPPSSDGNDYQPATIHGYQIASSQNTLDCGERRYSSLRLPPSSDGNDYQPATIHGYQIASYVSRIAKERLSGHSNGQMESLTPKPSTLGISSYIDPPGFTRAQKFQTGVSNMKPPGFSKPFVSRNIPLQSERPFNDLSSALPAENLNATFNEKKYCSMPDISGYSLPYKNSHMSDRQRDSHGGYGPSLYTSHSMKQGTPVTFIDHSPSKPYRDPFTLQVTSSSETGSMWSRQLSEQFVVANNTQYTLSEGAGRKQSSLAPETTSFLDLEAKLLQSFRHCIVKLLKLEGSDWLFRLNEGADEDLIDRVASRERYLCEAETREMNRPGSLLRNDETDCTKFLVSSVPLCGEGCVWRADLIISFGVWCIRRVLELSLLESRPELWGKYTYVLNRLQGIVDLAFSKPRTPMTPCFCLQIPVGRQQRPSPPALSRQGSGKYTTGAMLLDIIKDVEISVSSRKGRTGTAAGDVAFPKGKENLASVLKRYKRRLSSKPVGNHEGWSGSRMGPASVPYGL</sequence>
<evidence type="ECO:0000313" key="1">
    <source>
        <dbReference type="EMBL" id="KAH7867281.1"/>
    </source>
</evidence>
<evidence type="ECO:0000313" key="2">
    <source>
        <dbReference type="Proteomes" id="UP000828048"/>
    </source>
</evidence>
<comment type="caution">
    <text evidence="1">The sequence shown here is derived from an EMBL/GenBank/DDBJ whole genome shotgun (WGS) entry which is preliminary data.</text>
</comment>
<organism evidence="1 2">
    <name type="scientific">Vaccinium darrowii</name>
    <dbReference type="NCBI Taxonomy" id="229202"/>
    <lineage>
        <taxon>Eukaryota</taxon>
        <taxon>Viridiplantae</taxon>
        <taxon>Streptophyta</taxon>
        <taxon>Embryophyta</taxon>
        <taxon>Tracheophyta</taxon>
        <taxon>Spermatophyta</taxon>
        <taxon>Magnoliopsida</taxon>
        <taxon>eudicotyledons</taxon>
        <taxon>Gunneridae</taxon>
        <taxon>Pentapetalae</taxon>
        <taxon>asterids</taxon>
        <taxon>Ericales</taxon>
        <taxon>Ericaceae</taxon>
        <taxon>Vaccinioideae</taxon>
        <taxon>Vaccinieae</taxon>
        <taxon>Vaccinium</taxon>
    </lineage>
</organism>
<protein>
    <submittedName>
        <fullName evidence="1">Uncharacterized protein</fullName>
    </submittedName>
</protein>
<reference evidence="1 2" key="1">
    <citation type="journal article" date="2021" name="Hortic Res">
        <title>High-quality reference genome and annotation aids understanding of berry development for evergreen blueberry (Vaccinium darrowii).</title>
        <authorList>
            <person name="Yu J."/>
            <person name="Hulse-Kemp A.M."/>
            <person name="Babiker E."/>
            <person name="Staton M."/>
        </authorList>
    </citation>
    <scope>NUCLEOTIDE SEQUENCE [LARGE SCALE GENOMIC DNA]</scope>
    <source>
        <strain evidence="2">cv. NJ 8807/NJ 8810</strain>
        <tissue evidence="1">Young leaf</tissue>
    </source>
</reference>
<gene>
    <name evidence="1" type="ORF">Vadar_031265</name>
</gene>
<accession>A0ACB7ZP31</accession>
<proteinExistence type="predicted"/>